<feature type="transmembrane region" description="Helical" evidence="1">
    <location>
        <begin position="123"/>
        <end position="145"/>
    </location>
</feature>
<feature type="transmembrane region" description="Helical" evidence="1">
    <location>
        <begin position="364"/>
        <end position="384"/>
    </location>
</feature>
<dbReference type="OrthoDB" id="427726at2759"/>
<proteinExistence type="predicted"/>
<keyword evidence="3" id="KW-1185">Reference proteome</keyword>
<gene>
    <name evidence="2" type="ORF">SNAT2548_LOCUS20193</name>
</gene>
<organism evidence="2 3">
    <name type="scientific">Symbiodinium natans</name>
    <dbReference type="NCBI Taxonomy" id="878477"/>
    <lineage>
        <taxon>Eukaryota</taxon>
        <taxon>Sar</taxon>
        <taxon>Alveolata</taxon>
        <taxon>Dinophyceae</taxon>
        <taxon>Suessiales</taxon>
        <taxon>Symbiodiniaceae</taxon>
        <taxon>Symbiodinium</taxon>
    </lineage>
</organism>
<feature type="transmembrane region" description="Helical" evidence="1">
    <location>
        <begin position="34"/>
        <end position="58"/>
    </location>
</feature>
<dbReference type="AlphaFoldDB" id="A0A812Q4J4"/>
<evidence type="ECO:0000313" key="2">
    <source>
        <dbReference type="EMBL" id="CAE7370186.1"/>
    </source>
</evidence>
<name>A0A812Q4J4_9DINO</name>
<feature type="transmembrane region" description="Helical" evidence="1">
    <location>
        <begin position="199"/>
        <end position="221"/>
    </location>
</feature>
<feature type="transmembrane region" description="Helical" evidence="1">
    <location>
        <begin position="332"/>
        <end position="352"/>
    </location>
</feature>
<dbReference type="Proteomes" id="UP000604046">
    <property type="component" value="Unassembled WGS sequence"/>
</dbReference>
<feature type="transmembrane region" description="Helical" evidence="1">
    <location>
        <begin position="157"/>
        <end position="178"/>
    </location>
</feature>
<reference evidence="2" key="1">
    <citation type="submission" date="2021-02" db="EMBL/GenBank/DDBJ databases">
        <authorList>
            <person name="Dougan E. K."/>
            <person name="Rhodes N."/>
            <person name="Thang M."/>
            <person name="Chan C."/>
        </authorList>
    </citation>
    <scope>NUCLEOTIDE SEQUENCE</scope>
</reference>
<comment type="caution">
    <text evidence="2">The sequence shown here is derived from an EMBL/GenBank/DDBJ whole genome shotgun (WGS) entry which is preliminary data.</text>
</comment>
<keyword evidence="1" id="KW-0472">Membrane</keyword>
<accession>A0A812Q4J4</accession>
<evidence type="ECO:0000256" key="1">
    <source>
        <dbReference type="SAM" id="Phobius"/>
    </source>
</evidence>
<evidence type="ECO:0000313" key="3">
    <source>
        <dbReference type="Proteomes" id="UP000604046"/>
    </source>
</evidence>
<feature type="transmembrane region" description="Helical" evidence="1">
    <location>
        <begin position="300"/>
        <end position="320"/>
    </location>
</feature>
<keyword evidence="1" id="KW-0812">Transmembrane</keyword>
<keyword evidence="1" id="KW-1133">Transmembrane helix</keyword>
<protein>
    <submittedName>
        <fullName evidence="2">Uncharacterized protein</fullName>
    </submittedName>
</protein>
<sequence>MASLTASLETARSSPSDFVFWYPSWDTWKFRRTLTYWIAVTFAEGSVLFVMGASFAMSGLADVTSPSYHRVSDLALVGTPYCIGALCFTVGAYCGVLEVVNLTTREGERLQFFVTGVRHVRQIAAVVDLRCFWSYMANFVGAIAFNVNTISGYFELGFVLNLVLVWGMAALGGFCFTLGAVMDCGNNKVWRLDIHTAQWWASVGNLIGGICFLEPGVVGLFSPSHEVYYWLIDFVYLVGSVAFFAAAVFLMWMWKNEQYGLGRMPELNSFMRPERLPTNLLDFHAEYGCGKSDAWQIPWLLLYGFNASLSVIDIAIVIFVPIESEENSYQRVLQALLNFMLSHGVLFLGSVLHHVPTKRPFSWLVIYMRFVLSLYTLHSAWSVWKEVRELRNV</sequence>
<feature type="transmembrane region" description="Helical" evidence="1">
    <location>
        <begin position="78"/>
        <end position="102"/>
    </location>
</feature>
<feature type="transmembrane region" description="Helical" evidence="1">
    <location>
        <begin position="227"/>
        <end position="254"/>
    </location>
</feature>
<dbReference type="EMBL" id="CAJNDS010002202">
    <property type="protein sequence ID" value="CAE7370186.1"/>
    <property type="molecule type" value="Genomic_DNA"/>
</dbReference>